<protein>
    <submittedName>
        <fullName evidence="6">tRNA/rRNA methyltransferase (SpoU)</fullName>
    </submittedName>
</protein>
<gene>
    <name evidence="6" type="ordered locus">Fluta_3103</name>
</gene>
<dbReference type="InterPro" id="IPR029028">
    <property type="entry name" value="Alpha/beta_knot_MTases"/>
</dbReference>
<dbReference type="Gene3D" id="3.40.1280.10">
    <property type="match status" value="1"/>
</dbReference>
<organism evidence="6 7">
    <name type="scientific">Fluviicola taffensis (strain DSM 16823 / NCIMB 13979 / RW262)</name>
    <dbReference type="NCBI Taxonomy" id="755732"/>
    <lineage>
        <taxon>Bacteria</taxon>
        <taxon>Pseudomonadati</taxon>
        <taxon>Bacteroidota</taxon>
        <taxon>Flavobacteriia</taxon>
        <taxon>Flavobacteriales</taxon>
        <taxon>Crocinitomicaceae</taxon>
        <taxon>Fluviicola</taxon>
    </lineage>
</organism>
<dbReference type="AlphaFoldDB" id="F2IKF1"/>
<name>F2IKF1_FLUTR</name>
<dbReference type="EMBL" id="CP002542">
    <property type="protein sequence ID" value="AEA45077.1"/>
    <property type="molecule type" value="Genomic_DNA"/>
</dbReference>
<reference evidence="6 7" key="1">
    <citation type="journal article" date="2011" name="Stand. Genomic Sci.">
        <title>Complete genome sequence of the gliding freshwater bacterium Fluviicola taffensis type strain (RW262).</title>
        <authorList>
            <person name="Woyke T."/>
            <person name="Chertkov O."/>
            <person name="Lapidus A."/>
            <person name="Nolan M."/>
            <person name="Lucas S."/>
            <person name="Del Rio T.G."/>
            <person name="Tice H."/>
            <person name="Cheng J.F."/>
            <person name="Tapia R."/>
            <person name="Han C."/>
            <person name="Goodwin L."/>
            <person name="Pitluck S."/>
            <person name="Liolios K."/>
            <person name="Pagani I."/>
            <person name="Ivanova N."/>
            <person name="Huntemann M."/>
            <person name="Mavromatis K."/>
            <person name="Mikhailova N."/>
            <person name="Pati A."/>
            <person name="Chen A."/>
            <person name="Palaniappan K."/>
            <person name="Land M."/>
            <person name="Hauser L."/>
            <person name="Brambilla E.M."/>
            <person name="Rohde M."/>
            <person name="Mwirichia R."/>
            <person name="Sikorski J."/>
            <person name="Tindall B.J."/>
            <person name="Goker M."/>
            <person name="Bristow J."/>
            <person name="Eisen J.A."/>
            <person name="Markowitz V."/>
            <person name="Hugenholtz P."/>
            <person name="Klenk H.P."/>
            <person name="Kyrpides N.C."/>
        </authorList>
    </citation>
    <scope>NUCLEOTIDE SEQUENCE [LARGE SCALE GENOMIC DNA]</scope>
    <source>
        <strain evidence="7">DSM 16823 / RW262 / RW262</strain>
    </source>
</reference>
<evidence type="ECO:0000256" key="4">
    <source>
        <dbReference type="ARBA" id="ARBA00022691"/>
    </source>
</evidence>
<dbReference type="GO" id="GO:0008173">
    <property type="term" value="F:RNA methyltransferase activity"/>
    <property type="evidence" value="ECO:0007669"/>
    <property type="project" value="InterPro"/>
</dbReference>
<evidence type="ECO:0000259" key="5">
    <source>
        <dbReference type="Pfam" id="PF00588"/>
    </source>
</evidence>
<dbReference type="InterPro" id="IPR029026">
    <property type="entry name" value="tRNA_m1G_MTases_N"/>
</dbReference>
<keyword evidence="2 6" id="KW-0489">Methyltransferase</keyword>
<feature type="domain" description="tRNA/rRNA methyltransferase SpoU type" evidence="5">
    <location>
        <begin position="14"/>
        <end position="143"/>
    </location>
</feature>
<dbReference type="HOGENOM" id="CLU_095692_2_0_10"/>
<accession>F2IKF1</accession>
<reference evidence="7" key="2">
    <citation type="submission" date="2011-02" db="EMBL/GenBank/DDBJ databases">
        <title>The complete genome of Fluviicola taffensis DSM 16823.</title>
        <authorList>
            <consortium name="US DOE Joint Genome Institute (JGI-PGF)"/>
            <person name="Lucas S."/>
            <person name="Copeland A."/>
            <person name="Lapidus A."/>
            <person name="Bruce D."/>
            <person name="Goodwin L."/>
            <person name="Pitluck S."/>
            <person name="Kyrpides N."/>
            <person name="Mavromatis K."/>
            <person name="Ivanova N."/>
            <person name="Mikhailova N."/>
            <person name="Pagani I."/>
            <person name="Chertkov O."/>
            <person name="Detter J.C."/>
            <person name="Han C."/>
            <person name="Tapia R."/>
            <person name="Land M."/>
            <person name="Hauser L."/>
            <person name="Markowitz V."/>
            <person name="Cheng J.-F."/>
            <person name="Hugenholtz P."/>
            <person name="Woyke T."/>
            <person name="Wu D."/>
            <person name="Tindall B."/>
            <person name="Pomrenke H.G."/>
            <person name="Brambilla E."/>
            <person name="Klenk H.-P."/>
            <person name="Eisen J.A."/>
        </authorList>
    </citation>
    <scope>NUCLEOTIDE SEQUENCE [LARGE SCALE GENOMIC DNA]</scope>
    <source>
        <strain evidence="7">DSM 16823 / RW262 / RW262</strain>
    </source>
</reference>
<keyword evidence="4" id="KW-0949">S-adenosyl-L-methionine</keyword>
<dbReference type="SUPFAM" id="SSF75217">
    <property type="entry name" value="alpha/beta knot"/>
    <property type="match status" value="1"/>
</dbReference>
<dbReference type="Pfam" id="PF00588">
    <property type="entry name" value="SpoU_methylase"/>
    <property type="match status" value="1"/>
</dbReference>
<dbReference type="GO" id="GO:0002128">
    <property type="term" value="P:tRNA nucleoside ribose methylation"/>
    <property type="evidence" value="ECO:0007669"/>
    <property type="project" value="TreeGrafter"/>
</dbReference>
<dbReference type="PANTHER" id="PTHR42786">
    <property type="entry name" value="TRNA/RRNA METHYLTRANSFERASE"/>
    <property type="match status" value="1"/>
</dbReference>
<evidence type="ECO:0000313" key="6">
    <source>
        <dbReference type="EMBL" id="AEA45077.1"/>
    </source>
</evidence>
<evidence type="ECO:0000256" key="3">
    <source>
        <dbReference type="ARBA" id="ARBA00022679"/>
    </source>
</evidence>
<keyword evidence="7" id="KW-1185">Reference proteome</keyword>
<evidence type="ECO:0000313" key="7">
    <source>
        <dbReference type="Proteomes" id="UP000007463"/>
    </source>
</evidence>
<dbReference type="InterPro" id="IPR001537">
    <property type="entry name" value="SpoU_MeTrfase"/>
</dbReference>
<dbReference type="PANTHER" id="PTHR42786:SF6">
    <property type="entry name" value="TRNA_RRNA METHYLTRANSFERASE SPOU TYPE DOMAIN-CONTAINING PROTEIN"/>
    <property type="match status" value="1"/>
</dbReference>
<proteinExistence type="inferred from homology"/>
<dbReference type="eggNOG" id="COG0566">
    <property type="taxonomic scope" value="Bacteria"/>
</dbReference>
<dbReference type="OrthoDB" id="4578643at2"/>
<dbReference type="Proteomes" id="UP000007463">
    <property type="component" value="Chromosome"/>
</dbReference>
<dbReference type="InterPro" id="IPR004384">
    <property type="entry name" value="RNA_MeTrfase_TrmJ/LasT"/>
</dbReference>
<dbReference type="GO" id="GO:0005829">
    <property type="term" value="C:cytosol"/>
    <property type="evidence" value="ECO:0007669"/>
    <property type="project" value="TreeGrafter"/>
</dbReference>
<dbReference type="GO" id="GO:0003723">
    <property type="term" value="F:RNA binding"/>
    <property type="evidence" value="ECO:0007669"/>
    <property type="project" value="InterPro"/>
</dbReference>
<evidence type="ECO:0000256" key="2">
    <source>
        <dbReference type="ARBA" id="ARBA00022603"/>
    </source>
</evidence>
<keyword evidence="3 6" id="KW-0808">Transferase</keyword>
<dbReference type="RefSeq" id="WP_013687844.1">
    <property type="nucleotide sequence ID" value="NC_015321.1"/>
</dbReference>
<dbReference type="CDD" id="cd18098">
    <property type="entry name" value="SpoU-like"/>
    <property type="match status" value="1"/>
</dbReference>
<comment type="similarity">
    <text evidence="1">Belongs to the class IV-like SAM-binding methyltransferase superfamily. RNA methyltransferase TrmH family.</text>
</comment>
<dbReference type="KEGG" id="fte:Fluta_3103"/>
<dbReference type="STRING" id="755732.Fluta_3103"/>
<evidence type="ECO:0000256" key="1">
    <source>
        <dbReference type="ARBA" id="ARBA00007228"/>
    </source>
</evidence>
<sequence length="158" mass="17816">MKTSNIQGYCAIGIYNGKTDHNIGTLWRSAYILGAAYIFTVGKRYKKQTSDVTRTWARIPYFHYDTLEDLCNNIPYDCCLTAIELTEGAEFLHDFEHPKRAIYLLGSEDQGLPDSVLEKCRKVIKLPGNSSLNVAVTGSIVLHDRAAKLKLELPPNHR</sequence>